<evidence type="ECO:0000313" key="2">
    <source>
        <dbReference type="EMBL" id="JAV52820.1"/>
    </source>
</evidence>
<feature type="region of interest" description="Disordered" evidence="1">
    <location>
        <begin position="31"/>
        <end position="53"/>
    </location>
</feature>
<name>A0A1Y1JYE9_PHOPY</name>
<proteinExistence type="predicted"/>
<feature type="compositionally biased region" description="Polar residues" evidence="1">
    <location>
        <begin position="166"/>
        <end position="183"/>
    </location>
</feature>
<dbReference type="AlphaFoldDB" id="A0A1Y1JYE9"/>
<feature type="region of interest" description="Disordered" evidence="1">
    <location>
        <begin position="72"/>
        <end position="213"/>
    </location>
</feature>
<evidence type="ECO:0000256" key="1">
    <source>
        <dbReference type="SAM" id="MobiDB-lite"/>
    </source>
</evidence>
<organism evidence="2">
    <name type="scientific">Photinus pyralis</name>
    <name type="common">Common eastern firefly</name>
    <name type="synonym">Lampyris pyralis</name>
    <dbReference type="NCBI Taxonomy" id="7054"/>
    <lineage>
        <taxon>Eukaryota</taxon>
        <taxon>Metazoa</taxon>
        <taxon>Ecdysozoa</taxon>
        <taxon>Arthropoda</taxon>
        <taxon>Hexapoda</taxon>
        <taxon>Insecta</taxon>
        <taxon>Pterygota</taxon>
        <taxon>Neoptera</taxon>
        <taxon>Endopterygota</taxon>
        <taxon>Coleoptera</taxon>
        <taxon>Polyphaga</taxon>
        <taxon>Elateriformia</taxon>
        <taxon>Elateroidea</taxon>
        <taxon>Lampyridae</taxon>
        <taxon>Lampyrinae</taxon>
        <taxon>Photinus</taxon>
    </lineage>
</organism>
<dbReference type="EMBL" id="GEZM01100689">
    <property type="protein sequence ID" value="JAV52820.1"/>
    <property type="molecule type" value="Transcribed_RNA"/>
</dbReference>
<feature type="compositionally biased region" description="Basic and acidic residues" evidence="1">
    <location>
        <begin position="37"/>
        <end position="53"/>
    </location>
</feature>
<protein>
    <submittedName>
        <fullName evidence="2">Uncharacterized protein</fullName>
    </submittedName>
</protein>
<reference evidence="2" key="1">
    <citation type="journal article" date="2016" name="Sci. Rep.">
        <title>Molecular characterization of firefly nuptial gifts: a multi-omics approach sheds light on postcopulatory sexual selection.</title>
        <authorList>
            <person name="Al-Wathiqui N."/>
            <person name="Fallon T.R."/>
            <person name="South A."/>
            <person name="Weng J.K."/>
            <person name="Lewis S.M."/>
        </authorList>
    </citation>
    <scope>NUCLEOTIDE SEQUENCE</scope>
</reference>
<sequence length="213" mass="24412">MAPRHICIHSRHHRSRAQGCTFIIGNHLRRNQGAEAPTDRELRPVRPKPRESETRCKLTFMFLFGSVMIGESSKKRKATGPQLSGTPGEQRLRSPPPFIQSSLSNPPPGRKGGHKRQRSDVPWYRPSSHHHHHSEDPERGPRSVSPPRDGHPEFSQERYGGDSIKHSVSTLLTYEPSRSQFNPTHEPERPMPRRREEEGMPRERTPPRTSEQS</sequence>
<feature type="compositionally biased region" description="Basic and acidic residues" evidence="1">
    <location>
        <begin position="185"/>
        <end position="206"/>
    </location>
</feature>
<accession>A0A1Y1JYE9</accession>
<feature type="compositionally biased region" description="Basic and acidic residues" evidence="1">
    <location>
        <begin position="148"/>
        <end position="165"/>
    </location>
</feature>